<dbReference type="EMBL" id="PKPP01001286">
    <property type="protein sequence ID" value="PWA83938.1"/>
    <property type="molecule type" value="Genomic_DNA"/>
</dbReference>
<evidence type="ECO:0000256" key="2">
    <source>
        <dbReference type="SAM" id="SignalP"/>
    </source>
</evidence>
<protein>
    <submittedName>
        <fullName evidence="3">Uncharacterized protein</fullName>
    </submittedName>
</protein>
<evidence type="ECO:0000313" key="4">
    <source>
        <dbReference type="Proteomes" id="UP000245207"/>
    </source>
</evidence>
<proteinExistence type="predicted"/>
<keyword evidence="1" id="KW-0812">Transmembrane</keyword>
<gene>
    <name evidence="3" type="ORF">CTI12_AA103890</name>
</gene>
<dbReference type="Proteomes" id="UP000245207">
    <property type="component" value="Unassembled WGS sequence"/>
</dbReference>
<organism evidence="3 4">
    <name type="scientific">Artemisia annua</name>
    <name type="common">Sweet wormwood</name>
    <dbReference type="NCBI Taxonomy" id="35608"/>
    <lineage>
        <taxon>Eukaryota</taxon>
        <taxon>Viridiplantae</taxon>
        <taxon>Streptophyta</taxon>
        <taxon>Embryophyta</taxon>
        <taxon>Tracheophyta</taxon>
        <taxon>Spermatophyta</taxon>
        <taxon>Magnoliopsida</taxon>
        <taxon>eudicotyledons</taxon>
        <taxon>Gunneridae</taxon>
        <taxon>Pentapetalae</taxon>
        <taxon>asterids</taxon>
        <taxon>campanulids</taxon>
        <taxon>Asterales</taxon>
        <taxon>Asteraceae</taxon>
        <taxon>Asteroideae</taxon>
        <taxon>Anthemideae</taxon>
        <taxon>Artemisiinae</taxon>
        <taxon>Artemisia</taxon>
    </lineage>
</organism>
<comment type="caution">
    <text evidence="3">The sequence shown here is derived from an EMBL/GenBank/DDBJ whole genome shotgun (WGS) entry which is preliminary data.</text>
</comment>
<evidence type="ECO:0000313" key="3">
    <source>
        <dbReference type="EMBL" id="PWA83938.1"/>
    </source>
</evidence>
<keyword evidence="2" id="KW-0732">Signal</keyword>
<name>A0A2U1PDW7_ARTAN</name>
<keyword evidence="4" id="KW-1185">Reference proteome</keyword>
<keyword evidence="1" id="KW-1133">Transmembrane helix</keyword>
<feature type="chain" id="PRO_5015619045" evidence="2">
    <location>
        <begin position="24"/>
        <end position="169"/>
    </location>
</feature>
<dbReference type="AlphaFoldDB" id="A0A2U1PDW7"/>
<sequence>MSRFTIIFIIATTLLILVATTSSRPSPPENKVEMFAENVSFARFIKKTETTYVLELIYVDPTKNVNLTLPLDTTKPFVPFRKRATFEDNLIALIISLTIFVIVILSIACIRVSTRTFRQTGPRSYIDLLTNNGDFGGALLSACSIVLGPDCISAAVVPRDARHRPCNNR</sequence>
<accession>A0A2U1PDW7</accession>
<feature type="transmembrane region" description="Helical" evidence="1">
    <location>
        <begin position="90"/>
        <end position="110"/>
    </location>
</feature>
<keyword evidence="1" id="KW-0472">Membrane</keyword>
<reference evidence="3 4" key="1">
    <citation type="journal article" date="2018" name="Mol. Plant">
        <title>The genome of Artemisia annua provides insight into the evolution of Asteraceae family and artemisinin biosynthesis.</title>
        <authorList>
            <person name="Shen Q."/>
            <person name="Zhang L."/>
            <person name="Liao Z."/>
            <person name="Wang S."/>
            <person name="Yan T."/>
            <person name="Shi P."/>
            <person name="Liu M."/>
            <person name="Fu X."/>
            <person name="Pan Q."/>
            <person name="Wang Y."/>
            <person name="Lv Z."/>
            <person name="Lu X."/>
            <person name="Zhang F."/>
            <person name="Jiang W."/>
            <person name="Ma Y."/>
            <person name="Chen M."/>
            <person name="Hao X."/>
            <person name="Li L."/>
            <person name="Tang Y."/>
            <person name="Lv G."/>
            <person name="Zhou Y."/>
            <person name="Sun X."/>
            <person name="Brodelius P.E."/>
            <person name="Rose J.K.C."/>
            <person name="Tang K."/>
        </authorList>
    </citation>
    <scope>NUCLEOTIDE SEQUENCE [LARGE SCALE GENOMIC DNA]</scope>
    <source>
        <strain evidence="4">cv. Huhao1</strain>
        <tissue evidence="3">Leaf</tissue>
    </source>
</reference>
<feature type="signal peptide" evidence="2">
    <location>
        <begin position="1"/>
        <end position="23"/>
    </location>
</feature>
<evidence type="ECO:0000256" key="1">
    <source>
        <dbReference type="SAM" id="Phobius"/>
    </source>
</evidence>